<dbReference type="FunFam" id="3.40.190.10:FF:000035">
    <property type="entry name" value="Molybdate ABC transporter substrate-binding protein"/>
    <property type="match status" value="1"/>
</dbReference>
<evidence type="ECO:0000313" key="7">
    <source>
        <dbReference type="EMBL" id="GAL84367.1"/>
    </source>
</evidence>
<dbReference type="GO" id="GO:0046872">
    <property type="term" value="F:metal ion binding"/>
    <property type="evidence" value="ECO:0007669"/>
    <property type="project" value="UniProtKB-KW"/>
</dbReference>
<organism evidence="7 8">
    <name type="scientific">Sporocytophaga myxococcoides</name>
    <dbReference type="NCBI Taxonomy" id="153721"/>
    <lineage>
        <taxon>Bacteria</taxon>
        <taxon>Pseudomonadati</taxon>
        <taxon>Bacteroidota</taxon>
        <taxon>Cytophagia</taxon>
        <taxon>Cytophagales</taxon>
        <taxon>Cytophagaceae</taxon>
        <taxon>Sporocytophaga</taxon>
    </lineage>
</organism>
<dbReference type="eggNOG" id="COG0725">
    <property type="taxonomic scope" value="Bacteria"/>
</dbReference>
<evidence type="ECO:0000256" key="2">
    <source>
        <dbReference type="ARBA" id="ARBA00022505"/>
    </source>
</evidence>
<dbReference type="CDD" id="cd13539">
    <property type="entry name" value="PBP2_AvModA"/>
    <property type="match status" value="1"/>
</dbReference>
<keyword evidence="8" id="KW-1185">Reference proteome</keyword>
<comment type="similarity">
    <text evidence="1">Belongs to the bacterial solute-binding protein ModA family.</text>
</comment>
<dbReference type="NCBIfam" id="TIGR01256">
    <property type="entry name" value="modA"/>
    <property type="match status" value="1"/>
</dbReference>
<dbReference type="STRING" id="153721.MYP_1595"/>
<dbReference type="PANTHER" id="PTHR30632">
    <property type="entry name" value="MOLYBDATE-BINDING PERIPLASMIC PROTEIN"/>
    <property type="match status" value="1"/>
</dbReference>
<proteinExistence type="inferred from homology"/>
<dbReference type="InterPro" id="IPR044084">
    <property type="entry name" value="AvModA-like_subst-bd"/>
</dbReference>
<dbReference type="Gene3D" id="3.40.190.10">
    <property type="entry name" value="Periplasmic binding protein-like II"/>
    <property type="match status" value="2"/>
</dbReference>
<dbReference type="GO" id="GO:0015689">
    <property type="term" value="P:molybdate ion transport"/>
    <property type="evidence" value="ECO:0007669"/>
    <property type="project" value="InterPro"/>
</dbReference>
<comment type="caution">
    <text evidence="7">The sequence shown here is derived from an EMBL/GenBank/DDBJ whole genome shotgun (WGS) entry which is preliminary data.</text>
</comment>
<dbReference type="Pfam" id="PF13531">
    <property type="entry name" value="SBP_bac_11"/>
    <property type="match status" value="1"/>
</dbReference>
<dbReference type="SUPFAM" id="SSF53850">
    <property type="entry name" value="Periplasmic binding protein-like II"/>
    <property type="match status" value="1"/>
</dbReference>
<keyword evidence="4" id="KW-0732">Signal</keyword>
<dbReference type="Proteomes" id="UP000030185">
    <property type="component" value="Unassembled WGS sequence"/>
</dbReference>
<sequence length="252" mass="28171">MIIKNIHLLLILLVLTSKGFAQKIVTVAVAANAQFAMKEIKKNFEKETGIHLELIINSSGKITAQVKEGAPFDIFLSADTQFPDALYKEGLATTKPEIYAYGSLVLWSMSKLEKSNIKTLLLSDKFDKVAIANPKLAPYGEAAIEILNYYNIYKTIETRIVNGESISQVNQYVVSGAADLGFTAKSVVLSPEMKDKGTWIEIDAKSYSPIAQGVVLLKKNQEQNFKEAEQFYKYLFTEKAKSVFRKYGYSVR</sequence>
<comment type="subunit">
    <text evidence="5">The complex is composed of two ATP-binding proteins (ModC), two transmembrane proteins (ModB) and a solute-binding protein (ModA).</text>
</comment>
<protein>
    <submittedName>
        <fullName evidence="7">Molybdenum ABC transporter, periplasmic molybdenum-binding protein ModA</fullName>
    </submittedName>
</protein>
<dbReference type="PIRSF" id="PIRSF004846">
    <property type="entry name" value="ModA"/>
    <property type="match status" value="1"/>
</dbReference>
<evidence type="ECO:0000313" key="8">
    <source>
        <dbReference type="Proteomes" id="UP000030185"/>
    </source>
</evidence>
<feature type="binding site" evidence="6">
    <location>
        <position position="59"/>
    </location>
    <ligand>
        <name>molybdate</name>
        <dbReference type="ChEBI" id="CHEBI:36264"/>
    </ligand>
</feature>
<dbReference type="InterPro" id="IPR050682">
    <property type="entry name" value="ModA/WtpA"/>
</dbReference>
<reference evidence="7 8" key="1">
    <citation type="submission" date="2014-09" db="EMBL/GenBank/DDBJ databases">
        <title>Sporocytophaga myxococcoides PG-01 genome sequencing.</title>
        <authorList>
            <person name="Liu L."/>
            <person name="Gao P.J."/>
            <person name="Chen G.J."/>
            <person name="Wang L.S."/>
        </authorList>
    </citation>
    <scope>NUCLEOTIDE SEQUENCE [LARGE SCALE GENOMIC DNA]</scope>
    <source>
        <strain evidence="7 8">PG-01</strain>
    </source>
</reference>
<dbReference type="GO" id="GO:1901359">
    <property type="term" value="F:tungstate binding"/>
    <property type="evidence" value="ECO:0007669"/>
    <property type="project" value="UniProtKB-ARBA"/>
</dbReference>
<name>A0A098LD75_9BACT</name>
<evidence type="ECO:0000256" key="6">
    <source>
        <dbReference type="PIRSR" id="PIRSR004846-1"/>
    </source>
</evidence>
<keyword evidence="3 6" id="KW-0479">Metal-binding</keyword>
<dbReference type="AlphaFoldDB" id="A0A098LD75"/>
<dbReference type="EMBL" id="BBLT01000002">
    <property type="protein sequence ID" value="GAL84367.1"/>
    <property type="molecule type" value="Genomic_DNA"/>
</dbReference>
<keyword evidence="2 6" id="KW-0500">Molybdenum</keyword>
<evidence type="ECO:0000256" key="5">
    <source>
        <dbReference type="ARBA" id="ARBA00062515"/>
    </source>
</evidence>
<dbReference type="GO" id="GO:0030973">
    <property type="term" value="F:molybdate ion binding"/>
    <property type="evidence" value="ECO:0007669"/>
    <property type="project" value="InterPro"/>
</dbReference>
<feature type="binding site" evidence="6">
    <location>
        <position position="166"/>
    </location>
    <ligand>
        <name>molybdate</name>
        <dbReference type="ChEBI" id="CHEBI:36264"/>
    </ligand>
</feature>
<dbReference type="OrthoDB" id="9785015at2"/>
<evidence type="ECO:0000256" key="4">
    <source>
        <dbReference type="ARBA" id="ARBA00022729"/>
    </source>
</evidence>
<dbReference type="InterPro" id="IPR005950">
    <property type="entry name" value="ModA"/>
</dbReference>
<gene>
    <name evidence="7" type="ORF">MYP_1595</name>
</gene>
<evidence type="ECO:0000256" key="1">
    <source>
        <dbReference type="ARBA" id="ARBA00009175"/>
    </source>
</evidence>
<accession>A0A098LD75</accession>
<dbReference type="RefSeq" id="WP_045460810.1">
    <property type="nucleotide sequence ID" value="NZ_BBLT01000002.1"/>
</dbReference>
<dbReference type="PANTHER" id="PTHR30632:SF14">
    <property type="entry name" value="TUNGSTATE_MOLYBDATE_CHROMATE-BINDING PROTEIN MODA"/>
    <property type="match status" value="1"/>
</dbReference>
<evidence type="ECO:0000256" key="3">
    <source>
        <dbReference type="ARBA" id="ARBA00022723"/>
    </source>
</evidence>